<keyword evidence="4" id="KW-1185">Reference proteome</keyword>
<feature type="compositionally biased region" description="Low complexity" evidence="1">
    <location>
        <begin position="166"/>
        <end position="181"/>
    </location>
</feature>
<feature type="region of interest" description="Disordered" evidence="1">
    <location>
        <begin position="124"/>
        <end position="189"/>
    </location>
</feature>
<gene>
    <name evidence="3" type="ORF">PG991_005658</name>
</gene>
<comment type="caution">
    <text evidence="3">The sequence shown here is derived from an EMBL/GenBank/DDBJ whole genome shotgun (WGS) entry which is preliminary data.</text>
</comment>
<feature type="signal peptide" evidence="2">
    <location>
        <begin position="1"/>
        <end position="18"/>
    </location>
</feature>
<accession>A0ABR1SC38</accession>
<dbReference type="EMBL" id="JAQQWI010000007">
    <property type="protein sequence ID" value="KAK8028602.1"/>
    <property type="molecule type" value="Genomic_DNA"/>
</dbReference>
<name>A0ABR1SC38_9PEZI</name>
<feature type="compositionally biased region" description="Low complexity" evidence="1">
    <location>
        <begin position="146"/>
        <end position="156"/>
    </location>
</feature>
<reference evidence="3 4" key="1">
    <citation type="submission" date="2023-01" db="EMBL/GenBank/DDBJ databases">
        <title>Analysis of 21 Apiospora genomes using comparative genomics revels a genus with tremendous synthesis potential of carbohydrate active enzymes and secondary metabolites.</title>
        <authorList>
            <person name="Sorensen T."/>
        </authorList>
    </citation>
    <scope>NUCLEOTIDE SEQUENCE [LARGE SCALE GENOMIC DNA]</scope>
    <source>
        <strain evidence="3 4">CBS 20057</strain>
    </source>
</reference>
<dbReference type="Proteomes" id="UP001396898">
    <property type="component" value="Unassembled WGS sequence"/>
</dbReference>
<evidence type="ECO:0000313" key="3">
    <source>
        <dbReference type="EMBL" id="KAK8028602.1"/>
    </source>
</evidence>
<proteinExistence type="predicted"/>
<evidence type="ECO:0000256" key="1">
    <source>
        <dbReference type="SAM" id="MobiDB-lite"/>
    </source>
</evidence>
<evidence type="ECO:0000313" key="4">
    <source>
        <dbReference type="Proteomes" id="UP001396898"/>
    </source>
</evidence>
<feature type="chain" id="PRO_5045122425" evidence="2">
    <location>
        <begin position="19"/>
        <end position="206"/>
    </location>
</feature>
<evidence type="ECO:0000256" key="2">
    <source>
        <dbReference type="SAM" id="SignalP"/>
    </source>
</evidence>
<protein>
    <submittedName>
        <fullName evidence="3">Uncharacterized protein</fullName>
    </submittedName>
</protein>
<sequence length="206" mass="19627">MRSSVAAVAPFLAVAAMAQEMHTTTVLVGFTGTDGKPTTQTSAYTYDYSNPATAYLTQTNSDGIVTGMPSQSIDTAIPTQPKAETSQPPVATIPAGLATGAHTLTIAASSGLTSFTISVGSSTTAVVGSPSGITGVTTAGGPKPTGSSGSGSSSDGNGNGNGNGGDSSETGSDGKAAPSSTGGSGAGHYQAPAAAGVLGALVALLV</sequence>
<organism evidence="3 4">
    <name type="scientific">Apiospora marii</name>
    <dbReference type="NCBI Taxonomy" id="335849"/>
    <lineage>
        <taxon>Eukaryota</taxon>
        <taxon>Fungi</taxon>
        <taxon>Dikarya</taxon>
        <taxon>Ascomycota</taxon>
        <taxon>Pezizomycotina</taxon>
        <taxon>Sordariomycetes</taxon>
        <taxon>Xylariomycetidae</taxon>
        <taxon>Amphisphaeriales</taxon>
        <taxon>Apiosporaceae</taxon>
        <taxon>Apiospora</taxon>
    </lineage>
</organism>
<keyword evidence="2" id="KW-0732">Signal</keyword>